<feature type="transmembrane region" description="Helical" evidence="6">
    <location>
        <begin position="66"/>
        <end position="85"/>
    </location>
</feature>
<keyword evidence="5 6" id="KW-0472">Membrane</keyword>
<keyword evidence="3 6" id="KW-0812">Transmembrane</keyword>
<dbReference type="EMBL" id="PDUD01000018">
    <property type="protein sequence ID" value="PHN06434.1"/>
    <property type="molecule type" value="Genomic_DNA"/>
</dbReference>
<accession>A0A2D0ND42</accession>
<gene>
    <name evidence="8" type="ORF">CRP01_12765</name>
</gene>
<name>A0A2D0ND42_FLAN2</name>
<comment type="caution">
    <text evidence="8">The sequence shown here is derived from an EMBL/GenBank/DDBJ whole genome shotgun (WGS) entry which is preliminary data.</text>
</comment>
<keyword evidence="9" id="KW-1185">Reference proteome</keyword>
<evidence type="ECO:0000256" key="3">
    <source>
        <dbReference type="ARBA" id="ARBA00022692"/>
    </source>
</evidence>
<keyword evidence="2" id="KW-1003">Cell membrane</keyword>
<dbReference type="InterPro" id="IPR051791">
    <property type="entry name" value="Pra-immunoreactive"/>
</dbReference>
<dbReference type="Proteomes" id="UP000223913">
    <property type="component" value="Unassembled WGS sequence"/>
</dbReference>
<dbReference type="PANTHER" id="PTHR36115:SF4">
    <property type="entry name" value="MEMBRANE PROTEIN"/>
    <property type="match status" value="1"/>
</dbReference>
<comment type="subcellular location">
    <subcellularLocation>
        <location evidence="1">Cell membrane</location>
        <topology evidence="1">Multi-pass membrane protein</topology>
    </subcellularLocation>
</comment>
<dbReference type="GO" id="GO:0005886">
    <property type="term" value="C:plasma membrane"/>
    <property type="evidence" value="ECO:0007669"/>
    <property type="project" value="UniProtKB-SubCell"/>
</dbReference>
<organism evidence="8 9">
    <name type="scientific">Flavilitoribacter nigricans (strain ATCC 23147 / DSM 23189 / NBRC 102662 / NCIMB 1420 / SS-2)</name>
    <name type="common">Lewinella nigricans</name>
    <dbReference type="NCBI Taxonomy" id="1122177"/>
    <lineage>
        <taxon>Bacteria</taxon>
        <taxon>Pseudomonadati</taxon>
        <taxon>Bacteroidota</taxon>
        <taxon>Saprospiria</taxon>
        <taxon>Saprospirales</taxon>
        <taxon>Lewinellaceae</taxon>
        <taxon>Flavilitoribacter</taxon>
    </lineage>
</organism>
<dbReference type="InterPro" id="IPR010432">
    <property type="entry name" value="RDD"/>
</dbReference>
<dbReference type="OrthoDB" id="762068at2"/>
<dbReference type="RefSeq" id="WP_099150418.1">
    <property type="nucleotide sequence ID" value="NZ_PDUD01000018.1"/>
</dbReference>
<evidence type="ECO:0000313" key="9">
    <source>
        <dbReference type="Proteomes" id="UP000223913"/>
    </source>
</evidence>
<sequence>MKQQPTDNYKTNEATYLADYMASKNQRFSNLMLDLLFAFLFQGAVLALLEGIGILDENMMNSRRVIVPLSFLLVFLYWTGTEYLFGKTPGKSITKTKVVMMDGSKPDLLTVVKRTLARLIPFDPFSFLFGAPTGWHDSLTNTRVVEDDFTPEDDFML</sequence>
<protein>
    <submittedName>
        <fullName evidence="8">RDD family protein</fullName>
    </submittedName>
</protein>
<keyword evidence="4 6" id="KW-1133">Transmembrane helix</keyword>
<dbReference type="Pfam" id="PF06271">
    <property type="entry name" value="RDD"/>
    <property type="match status" value="1"/>
</dbReference>
<evidence type="ECO:0000256" key="2">
    <source>
        <dbReference type="ARBA" id="ARBA00022475"/>
    </source>
</evidence>
<dbReference type="AlphaFoldDB" id="A0A2D0ND42"/>
<evidence type="ECO:0000259" key="7">
    <source>
        <dbReference type="Pfam" id="PF06271"/>
    </source>
</evidence>
<evidence type="ECO:0000256" key="6">
    <source>
        <dbReference type="SAM" id="Phobius"/>
    </source>
</evidence>
<evidence type="ECO:0000256" key="4">
    <source>
        <dbReference type="ARBA" id="ARBA00022989"/>
    </source>
</evidence>
<evidence type="ECO:0000313" key="8">
    <source>
        <dbReference type="EMBL" id="PHN06434.1"/>
    </source>
</evidence>
<evidence type="ECO:0000256" key="5">
    <source>
        <dbReference type="ARBA" id="ARBA00023136"/>
    </source>
</evidence>
<evidence type="ECO:0000256" key="1">
    <source>
        <dbReference type="ARBA" id="ARBA00004651"/>
    </source>
</evidence>
<feature type="transmembrane region" description="Helical" evidence="6">
    <location>
        <begin position="31"/>
        <end position="54"/>
    </location>
</feature>
<reference evidence="8 9" key="1">
    <citation type="submission" date="2017-10" db="EMBL/GenBank/DDBJ databases">
        <title>The draft genome sequence of Lewinella nigricans NBRC 102662.</title>
        <authorList>
            <person name="Wang K."/>
        </authorList>
    </citation>
    <scope>NUCLEOTIDE SEQUENCE [LARGE SCALE GENOMIC DNA]</scope>
    <source>
        <strain evidence="8 9">NBRC 102662</strain>
    </source>
</reference>
<feature type="domain" description="RDD" evidence="7">
    <location>
        <begin position="26"/>
        <end position="130"/>
    </location>
</feature>
<proteinExistence type="predicted"/>
<dbReference type="PANTHER" id="PTHR36115">
    <property type="entry name" value="PROLINE-RICH ANTIGEN HOMOLOG-RELATED"/>
    <property type="match status" value="1"/>
</dbReference>